<dbReference type="EMBL" id="RSCK01000077">
    <property type="protein sequence ID" value="RUT05381.1"/>
    <property type="molecule type" value="Genomic_DNA"/>
</dbReference>
<evidence type="ECO:0000256" key="4">
    <source>
        <dbReference type="ARBA" id="ARBA00022692"/>
    </source>
</evidence>
<evidence type="ECO:0000256" key="2">
    <source>
        <dbReference type="ARBA" id="ARBA00022448"/>
    </source>
</evidence>
<dbReference type="Gene3D" id="1.20.1250.20">
    <property type="entry name" value="MFS general substrate transporter like domains"/>
    <property type="match status" value="2"/>
</dbReference>
<feature type="transmembrane region" description="Helical" evidence="8">
    <location>
        <begin position="330"/>
        <end position="349"/>
    </location>
</feature>
<evidence type="ECO:0000313" key="10">
    <source>
        <dbReference type="EMBL" id="RUT05381.1"/>
    </source>
</evidence>
<comment type="caution">
    <text evidence="10">The sequence shown here is derived from an EMBL/GenBank/DDBJ whole genome shotgun (WGS) entry which is preliminary data.</text>
</comment>
<evidence type="ECO:0000256" key="8">
    <source>
        <dbReference type="SAM" id="Phobius"/>
    </source>
</evidence>
<dbReference type="InterPro" id="IPR036259">
    <property type="entry name" value="MFS_trans_sf"/>
</dbReference>
<accession>A0AB37UE12</accession>
<feature type="transmembrane region" description="Helical" evidence="8">
    <location>
        <begin position="122"/>
        <end position="139"/>
    </location>
</feature>
<feature type="transmembrane region" description="Helical" evidence="8">
    <location>
        <begin position="387"/>
        <end position="406"/>
    </location>
</feature>
<name>A0AB37UE12_9CYAN</name>
<gene>
    <name evidence="10" type="ORF">DSM107010_55340</name>
</gene>
<feature type="transmembrane region" description="Helical" evidence="8">
    <location>
        <begin position="257"/>
        <end position="278"/>
    </location>
</feature>
<evidence type="ECO:0000256" key="1">
    <source>
        <dbReference type="ARBA" id="ARBA00004651"/>
    </source>
</evidence>
<feature type="transmembrane region" description="Helical" evidence="8">
    <location>
        <begin position="88"/>
        <end position="110"/>
    </location>
</feature>
<feature type="transmembrane region" description="Helical" evidence="8">
    <location>
        <begin position="53"/>
        <end position="76"/>
    </location>
</feature>
<feature type="transmembrane region" description="Helical" evidence="8">
    <location>
        <begin position="355"/>
        <end position="375"/>
    </location>
</feature>
<dbReference type="InterPro" id="IPR011701">
    <property type="entry name" value="MFS"/>
</dbReference>
<keyword evidence="3" id="KW-1003">Cell membrane</keyword>
<dbReference type="InterPro" id="IPR020846">
    <property type="entry name" value="MFS_dom"/>
</dbReference>
<dbReference type="InterPro" id="IPR050171">
    <property type="entry name" value="MFS_Transporters"/>
</dbReference>
<dbReference type="Pfam" id="PF07690">
    <property type="entry name" value="MFS_1"/>
    <property type="match status" value="2"/>
</dbReference>
<feature type="transmembrane region" description="Helical" evidence="8">
    <location>
        <begin position="145"/>
        <end position="167"/>
    </location>
</feature>
<keyword evidence="6 8" id="KW-0472">Membrane</keyword>
<feature type="transmembrane region" description="Helical" evidence="8">
    <location>
        <begin position="208"/>
        <end position="230"/>
    </location>
</feature>
<feature type="compositionally biased region" description="Basic residues" evidence="7">
    <location>
        <begin position="463"/>
        <end position="479"/>
    </location>
</feature>
<feature type="domain" description="Major facilitator superfamily (MFS) profile" evidence="9">
    <location>
        <begin position="52"/>
        <end position="448"/>
    </location>
</feature>
<dbReference type="GO" id="GO:0022857">
    <property type="term" value="F:transmembrane transporter activity"/>
    <property type="evidence" value="ECO:0007669"/>
    <property type="project" value="InterPro"/>
</dbReference>
<sequence>MVLRVDNYESSVFIVPNLLQNLLSYDVSILKASMNFFQKNNFSSLLPSLNSQVWILASGRFLSNVGTGFTLFYAPIFFVNQVGLSATAVGWALGSASISGVVGRILGGAFSDSQFWGRRRTLLLSAAIAAIACFVLAITPDFTTLVIGNLLLGLGQGLYWPATEAVVADVTSTDQRREAYAVTRLADNLGLGMGIVFGGVLIGTTGAYRALFILDGLSFLIFLAVVYFAIAETRPQENQTGAFAPGSWQIALSDRSLLVFAIVNIIFTTYIAQLHSTLPLYLKNFVPVGSGGQGFTETTISILFGWHMAMAIVTQLPVARALKRFTHPQALTISALMWTLGFFCIWITGTVASGQITWAILALSLLAIATVAYTPSASALITDLAPPAQIGIYFSINSLCWAGGYFIGPPLGGWALDQSAAIADSFWLGSALSVAIVVGILQYLRRLLGSREQERAGSSGGTRRTRKTRKTRKTRGTGE</sequence>
<dbReference type="GO" id="GO:0005886">
    <property type="term" value="C:plasma membrane"/>
    <property type="evidence" value="ECO:0007669"/>
    <property type="project" value="UniProtKB-SubCell"/>
</dbReference>
<dbReference type="PANTHER" id="PTHR23517">
    <property type="entry name" value="RESISTANCE PROTEIN MDTM, PUTATIVE-RELATED-RELATED"/>
    <property type="match status" value="1"/>
</dbReference>
<evidence type="ECO:0000313" key="11">
    <source>
        <dbReference type="Proteomes" id="UP000282574"/>
    </source>
</evidence>
<feature type="region of interest" description="Disordered" evidence="7">
    <location>
        <begin position="454"/>
        <end position="479"/>
    </location>
</feature>
<organism evidence="10 11">
    <name type="scientific">Chroococcidiopsis cubana SAG 39.79</name>
    <dbReference type="NCBI Taxonomy" id="388085"/>
    <lineage>
        <taxon>Bacteria</taxon>
        <taxon>Bacillati</taxon>
        <taxon>Cyanobacteriota</taxon>
        <taxon>Cyanophyceae</taxon>
        <taxon>Chroococcidiopsidales</taxon>
        <taxon>Chroococcidiopsidaceae</taxon>
        <taxon>Chroococcidiopsis</taxon>
    </lineage>
</organism>
<feature type="transmembrane region" description="Helical" evidence="8">
    <location>
        <begin position="426"/>
        <end position="444"/>
    </location>
</feature>
<dbReference type="AlphaFoldDB" id="A0AB37UE12"/>
<comment type="subcellular location">
    <subcellularLocation>
        <location evidence="1">Cell membrane</location>
        <topology evidence="1">Multi-pass membrane protein</topology>
    </subcellularLocation>
</comment>
<dbReference type="SUPFAM" id="SSF103473">
    <property type="entry name" value="MFS general substrate transporter"/>
    <property type="match status" value="1"/>
</dbReference>
<keyword evidence="4 8" id="KW-0812">Transmembrane</keyword>
<keyword evidence="5 8" id="KW-1133">Transmembrane helix</keyword>
<evidence type="ECO:0000259" key="9">
    <source>
        <dbReference type="PROSITE" id="PS50850"/>
    </source>
</evidence>
<keyword evidence="2" id="KW-0813">Transport</keyword>
<protein>
    <submittedName>
        <fullName evidence="10">MFS transporter</fullName>
    </submittedName>
</protein>
<dbReference type="Proteomes" id="UP000282574">
    <property type="component" value="Unassembled WGS sequence"/>
</dbReference>
<keyword evidence="11" id="KW-1185">Reference proteome</keyword>
<reference evidence="10 11" key="1">
    <citation type="journal article" date="2019" name="Genome Biol. Evol.">
        <title>Day and night: Metabolic profiles and evolutionary relationships of six axenic non-marine cyanobacteria.</title>
        <authorList>
            <person name="Will S.E."/>
            <person name="Henke P."/>
            <person name="Boedeker C."/>
            <person name="Huang S."/>
            <person name="Brinkmann H."/>
            <person name="Rohde M."/>
            <person name="Jarek M."/>
            <person name="Friedl T."/>
            <person name="Seufert S."/>
            <person name="Schumacher M."/>
            <person name="Overmann J."/>
            <person name="Neumann-Schaal M."/>
            <person name="Petersen J."/>
        </authorList>
    </citation>
    <scope>NUCLEOTIDE SEQUENCE [LARGE SCALE GENOMIC DNA]</scope>
    <source>
        <strain evidence="10 11">SAG 39.79</strain>
    </source>
</reference>
<dbReference type="PANTHER" id="PTHR23517:SF2">
    <property type="entry name" value="MULTIDRUG RESISTANCE PROTEIN MDTH"/>
    <property type="match status" value="1"/>
</dbReference>
<proteinExistence type="predicted"/>
<evidence type="ECO:0000256" key="5">
    <source>
        <dbReference type="ARBA" id="ARBA00022989"/>
    </source>
</evidence>
<evidence type="ECO:0000256" key="3">
    <source>
        <dbReference type="ARBA" id="ARBA00022475"/>
    </source>
</evidence>
<dbReference type="PROSITE" id="PS50850">
    <property type="entry name" value="MFS"/>
    <property type="match status" value="1"/>
</dbReference>
<feature type="transmembrane region" description="Helical" evidence="8">
    <location>
        <begin position="298"/>
        <end position="318"/>
    </location>
</feature>
<evidence type="ECO:0000256" key="7">
    <source>
        <dbReference type="SAM" id="MobiDB-lite"/>
    </source>
</evidence>
<feature type="transmembrane region" description="Helical" evidence="8">
    <location>
        <begin position="179"/>
        <end position="202"/>
    </location>
</feature>
<evidence type="ECO:0000256" key="6">
    <source>
        <dbReference type="ARBA" id="ARBA00023136"/>
    </source>
</evidence>